<feature type="domain" description="C2H2-type" evidence="7">
    <location>
        <begin position="302"/>
        <end position="332"/>
    </location>
</feature>
<comment type="caution">
    <text evidence="8">The sequence shown here is derived from an EMBL/GenBank/DDBJ whole genome shotgun (WGS) entry which is preliminary data.</text>
</comment>
<dbReference type="PROSITE" id="PS50157">
    <property type="entry name" value="ZINC_FINGER_C2H2_2"/>
    <property type="match status" value="2"/>
</dbReference>
<evidence type="ECO:0000256" key="3">
    <source>
        <dbReference type="ARBA" id="ARBA00022771"/>
    </source>
</evidence>
<dbReference type="Gene3D" id="3.30.160.60">
    <property type="entry name" value="Classic Zinc Finger"/>
    <property type="match status" value="2"/>
</dbReference>
<feature type="domain" description="C2H2-type" evidence="7">
    <location>
        <begin position="264"/>
        <end position="294"/>
    </location>
</feature>
<protein>
    <submittedName>
        <fullName evidence="8">Transcriptional regulator of ribosomal biogenesis proteins</fullName>
    </submittedName>
</protein>
<dbReference type="InterPro" id="IPR036236">
    <property type="entry name" value="Znf_C2H2_sf"/>
</dbReference>
<gene>
    <name evidence="8" type="primary">SFP1_2</name>
    <name evidence="8" type="ORF">IWQ60_005004</name>
</gene>
<proteinExistence type="predicted"/>
<dbReference type="GO" id="GO:0008270">
    <property type="term" value="F:zinc ion binding"/>
    <property type="evidence" value="ECO:0007669"/>
    <property type="project" value="UniProtKB-KW"/>
</dbReference>
<evidence type="ECO:0000313" key="8">
    <source>
        <dbReference type="EMBL" id="KAJ1924739.1"/>
    </source>
</evidence>
<dbReference type="GO" id="GO:0005634">
    <property type="term" value="C:nucleus"/>
    <property type="evidence" value="ECO:0007669"/>
    <property type="project" value="TreeGrafter"/>
</dbReference>
<feature type="region of interest" description="Disordered" evidence="6">
    <location>
        <begin position="202"/>
        <end position="267"/>
    </location>
</feature>
<dbReference type="PANTHER" id="PTHR23057:SF0">
    <property type="entry name" value="JUXTAPOSED WITH ANOTHER ZINC FINGER PROTEIN 1"/>
    <property type="match status" value="1"/>
</dbReference>
<reference evidence="8" key="1">
    <citation type="submission" date="2022-07" db="EMBL/GenBank/DDBJ databases">
        <title>Phylogenomic reconstructions and comparative analyses of Kickxellomycotina fungi.</title>
        <authorList>
            <person name="Reynolds N.K."/>
            <person name="Stajich J.E."/>
            <person name="Barry K."/>
            <person name="Grigoriev I.V."/>
            <person name="Crous P."/>
            <person name="Smith M.E."/>
        </authorList>
    </citation>
    <scope>NUCLEOTIDE SEQUENCE</scope>
    <source>
        <strain evidence="8">RSA 861</strain>
    </source>
</reference>
<dbReference type="OrthoDB" id="3269380at2759"/>
<keyword evidence="1" id="KW-0479">Metal-binding</keyword>
<dbReference type="SUPFAM" id="SSF57667">
    <property type="entry name" value="beta-beta-alpha zinc fingers"/>
    <property type="match status" value="2"/>
</dbReference>
<evidence type="ECO:0000256" key="5">
    <source>
        <dbReference type="PROSITE-ProRule" id="PRU00042"/>
    </source>
</evidence>
<evidence type="ECO:0000256" key="1">
    <source>
        <dbReference type="ARBA" id="ARBA00022723"/>
    </source>
</evidence>
<dbReference type="InterPro" id="IPR051580">
    <property type="entry name" value="ZnF-Chromatin_assoc"/>
</dbReference>
<dbReference type="PANTHER" id="PTHR23057">
    <property type="entry name" value="JUXTAPOSED WITH ANOTHER ZINC FINGER PROTEIN 1"/>
    <property type="match status" value="1"/>
</dbReference>
<keyword evidence="2" id="KW-0677">Repeat</keyword>
<accession>A0A9W8DZ95</accession>
<evidence type="ECO:0000256" key="2">
    <source>
        <dbReference type="ARBA" id="ARBA00022737"/>
    </source>
</evidence>
<dbReference type="Proteomes" id="UP001150569">
    <property type="component" value="Unassembled WGS sequence"/>
</dbReference>
<dbReference type="PROSITE" id="PS00028">
    <property type="entry name" value="ZINC_FINGER_C2H2_1"/>
    <property type="match status" value="2"/>
</dbReference>
<evidence type="ECO:0000259" key="7">
    <source>
        <dbReference type="PROSITE" id="PS50157"/>
    </source>
</evidence>
<evidence type="ECO:0000256" key="4">
    <source>
        <dbReference type="ARBA" id="ARBA00022833"/>
    </source>
</evidence>
<dbReference type="InterPro" id="IPR013087">
    <property type="entry name" value="Znf_C2H2_type"/>
</dbReference>
<sequence length="349" mass="36365">MSTQVSSLSVVHKDALTVPLDMFDLVTPAATAPAAAALASPSGSSSPLASPTADADFFYPRELETTFCRDFSCCGLVLEDLHDLLQHYEECHVRLESDVRLEGSLFDDDWTSSSDSDPSAHPSPFLKATQVSTKAPAASSTLFPEGLLPSFSDDLSLAAFDAAMLKAATAMSLPVTAAPSAANTAPASPSKLAPVGLSATAPVSPVITPKSKSRKRAAPDSARGPRPAKKLAGARSGASTPRAAATGSDSESGAEPATPREKPYRCPVEGCGKSYKNPNGLKYHNLHGHTSTVDGEATPRPFTCNFDSCDKAYKNLNGLKYHMQHTHKAEGSVPATAECSPALTPVALP</sequence>
<keyword evidence="9" id="KW-1185">Reference proteome</keyword>
<keyword evidence="3 5" id="KW-0863">Zinc-finger</keyword>
<dbReference type="EMBL" id="JANBPT010000256">
    <property type="protein sequence ID" value="KAJ1924739.1"/>
    <property type="molecule type" value="Genomic_DNA"/>
</dbReference>
<evidence type="ECO:0000256" key="6">
    <source>
        <dbReference type="SAM" id="MobiDB-lite"/>
    </source>
</evidence>
<organism evidence="8 9">
    <name type="scientific">Tieghemiomyces parasiticus</name>
    <dbReference type="NCBI Taxonomy" id="78921"/>
    <lineage>
        <taxon>Eukaryota</taxon>
        <taxon>Fungi</taxon>
        <taxon>Fungi incertae sedis</taxon>
        <taxon>Zoopagomycota</taxon>
        <taxon>Kickxellomycotina</taxon>
        <taxon>Dimargaritomycetes</taxon>
        <taxon>Dimargaritales</taxon>
        <taxon>Dimargaritaceae</taxon>
        <taxon>Tieghemiomyces</taxon>
    </lineage>
</organism>
<name>A0A9W8DZ95_9FUNG</name>
<evidence type="ECO:0000313" key="9">
    <source>
        <dbReference type="Proteomes" id="UP001150569"/>
    </source>
</evidence>
<dbReference type="AlphaFoldDB" id="A0A9W8DZ95"/>
<dbReference type="SMART" id="SM00355">
    <property type="entry name" value="ZnF_C2H2"/>
    <property type="match status" value="2"/>
</dbReference>
<keyword evidence="4" id="KW-0862">Zinc</keyword>